<dbReference type="AlphaFoldDB" id="A0AAU9JGK0"/>
<sequence>MLGFYHNFYDGSSCLMHNNLWKSFIIESSIAFKEASLGKSKEIAKLMLYKKFYCLSMKIILRFIQNLNFIFYWFNDISKISWKYLKKFKICKLHITKLYTQDI</sequence>
<dbReference type="Proteomes" id="UP001162131">
    <property type="component" value="Unassembled WGS sequence"/>
</dbReference>
<evidence type="ECO:0000313" key="2">
    <source>
        <dbReference type="Proteomes" id="UP001162131"/>
    </source>
</evidence>
<dbReference type="EMBL" id="CAJZBQ010000040">
    <property type="protein sequence ID" value="CAG9326352.1"/>
    <property type="molecule type" value="Genomic_DNA"/>
</dbReference>
<protein>
    <recommendedName>
        <fullName evidence="3">Maturase K</fullName>
    </recommendedName>
</protein>
<evidence type="ECO:0008006" key="3">
    <source>
        <dbReference type="Google" id="ProtNLM"/>
    </source>
</evidence>
<organism evidence="1 2">
    <name type="scientific">Blepharisma stoltei</name>
    <dbReference type="NCBI Taxonomy" id="1481888"/>
    <lineage>
        <taxon>Eukaryota</taxon>
        <taxon>Sar</taxon>
        <taxon>Alveolata</taxon>
        <taxon>Ciliophora</taxon>
        <taxon>Postciliodesmatophora</taxon>
        <taxon>Heterotrichea</taxon>
        <taxon>Heterotrichida</taxon>
        <taxon>Blepharismidae</taxon>
        <taxon>Blepharisma</taxon>
    </lineage>
</organism>
<proteinExistence type="predicted"/>
<name>A0AAU9JGK0_9CILI</name>
<reference evidence="1" key="1">
    <citation type="submission" date="2021-09" db="EMBL/GenBank/DDBJ databases">
        <authorList>
            <consortium name="AG Swart"/>
            <person name="Singh M."/>
            <person name="Singh A."/>
            <person name="Seah K."/>
            <person name="Emmerich C."/>
        </authorList>
    </citation>
    <scope>NUCLEOTIDE SEQUENCE</scope>
    <source>
        <strain evidence="1">ATCC30299</strain>
    </source>
</reference>
<evidence type="ECO:0000313" key="1">
    <source>
        <dbReference type="EMBL" id="CAG9326352.1"/>
    </source>
</evidence>
<gene>
    <name evidence="1" type="ORF">BSTOLATCC_MIC40780</name>
</gene>
<accession>A0AAU9JGK0</accession>
<keyword evidence="2" id="KW-1185">Reference proteome</keyword>
<comment type="caution">
    <text evidence="1">The sequence shown here is derived from an EMBL/GenBank/DDBJ whole genome shotgun (WGS) entry which is preliminary data.</text>
</comment>